<dbReference type="AlphaFoldDB" id="A0A0K8SZH7"/>
<feature type="compositionally biased region" description="Acidic residues" evidence="1">
    <location>
        <begin position="136"/>
        <end position="146"/>
    </location>
</feature>
<feature type="non-terminal residue" evidence="2">
    <location>
        <position position="1"/>
    </location>
</feature>
<reference evidence="2" key="1">
    <citation type="submission" date="2014-09" db="EMBL/GenBank/DDBJ databases">
        <authorList>
            <person name="Magalhaes I.L.F."/>
            <person name="Oliveira U."/>
            <person name="Santos F.R."/>
            <person name="Vidigal T.H.D.A."/>
            <person name="Brescovit A.D."/>
            <person name="Santos A.J."/>
        </authorList>
    </citation>
    <scope>NUCLEOTIDE SEQUENCE</scope>
</reference>
<feature type="region of interest" description="Disordered" evidence="1">
    <location>
        <begin position="37"/>
        <end position="146"/>
    </location>
</feature>
<proteinExistence type="predicted"/>
<evidence type="ECO:0000256" key="1">
    <source>
        <dbReference type="SAM" id="MobiDB-lite"/>
    </source>
</evidence>
<evidence type="ECO:0000313" key="2">
    <source>
        <dbReference type="EMBL" id="JAG58566.1"/>
    </source>
</evidence>
<protein>
    <submittedName>
        <fullName evidence="2">Uncharacterized protein</fullName>
    </submittedName>
</protein>
<feature type="compositionally biased region" description="Polar residues" evidence="1">
    <location>
        <begin position="123"/>
        <end position="134"/>
    </location>
</feature>
<feature type="compositionally biased region" description="Polar residues" evidence="1">
    <location>
        <begin position="59"/>
        <end position="78"/>
    </location>
</feature>
<name>A0A0K8SZH7_LYGHE</name>
<feature type="compositionally biased region" description="Low complexity" evidence="1">
    <location>
        <begin position="42"/>
        <end position="58"/>
    </location>
</feature>
<sequence length="146" mass="16903">EINAQSCLTTGPISSIEELIQVLETSDNFRRNQGPARLYESQQGYNQQRYQNQGYNRQSYDQQGRNQQGYYRSWNDQHQNGNNNQQQNRMGQNRGNNQQGGNNQRRNSTTQGQEAGGRVWQNPGPQRRTNNVNLEQEPDNQDQGNE</sequence>
<accession>A0A0K8SZH7</accession>
<dbReference type="EMBL" id="GBRD01007255">
    <property type="protein sequence ID" value="JAG58566.1"/>
    <property type="molecule type" value="Transcribed_RNA"/>
</dbReference>
<organism evidence="2">
    <name type="scientific">Lygus hesperus</name>
    <name type="common">Western plant bug</name>
    <dbReference type="NCBI Taxonomy" id="30085"/>
    <lineage>
        <taxon>Eukaryota</taxon>
        <taxon>Metazoa</taxon>
        <taxon>Ecdysozoa</taxon>
        <taxon>Arthropoda</taxon>
        <taxon>Hexapoda</taxon>
        <taxon>Insecta</taxon>
        <taxon>Pterygota</taxon>
        <taxon>Neoptera</taxon>
        <taxon>Paraneoptera</taxon>
        <taxon>Hemiptera</taxon>
        <taxon>Heteroptera</taxon>
        <taxon>Panheteroptera</taxon>
        <taxon>Cimicomorpha</taxon>
        <taxon>Miridae</taxon>
        <taxon>Mirini</taxon>
        <taxon>Lygus</taxon>
    </lineage>
</organism>
<feature type="compositionally biased region" description="Low complexity" evidence="1">
    <location>
        <begin position="79"/>
        <end position="107"/>
    </location>
</feature>